<proteinExistence type="predicted"/>
<protein>
    <submittedName>
        <fullName evidence="2">Uncharacterized protein</fullName>
    </submittedName>
</protein>
<feature type="region of interest" description="Disordered" evidence="1">
    <location>
        <begin position="734"/>
        <end position="789"/>
    </location>
</feature>
<dbReference type="PANTHER" id="PTHR15192:SF8">
    <property type="entry name" value="FAD_NAD(P)-BINDING DOMAIN-CONTAINING PROTEIN"/>
    <property type="match status" value="1"/>
</dbReference>
<dbReference type="AlphaFoldDB" id="A0A9P6FW23"/>
<dbReference type="OrthoDB" id="412005at2759"/>
<sequence length="1030" mass="110883">MELPLYPFTEFVRDHAEHAHTQDRPLRSTVSAYYKAYVDKVGIAANFSSFTTITAVYHLKDLERHCCCTMDPLRSSASVSEHLPSQQTGTCRLCAPYRYAILGHTERHPTLTRTERPTHGHRKRTRFLIRCKTLILATGTFDQPKKLQAVGPHPCTPPCVPTAIQQTFHDTKQLEEWIKRHDQLSPALQNNPAPGDNEAQPSTVVSPPPSPLPTLDASPSIPRTIEPKVGLAASYSTHSSLLPIVIVGTGLSAADAILLIQEKQPWRRVLHIYRHFTASEPSPLKRCHRDVYPEYASVWQKMRKFASLRKAIQPYQPYDNSYAHVANPTAGDTADTSGGSTANECKACIALQMDLEQLEVATISSAAAAAALCADCSYRGLPDAAISSWNPLTGEISILMNHGVMVKDRVAAVGVFIGKEVHMAFLKGSLAQEMLSSEASSPGVGDARYGVGGLATGASSGTSGTNCSPGETSGHGVGNATDHTGRTGDARSVRGKTGGTPFARRGSDPSHVQRLEMLEMVTPPCTPPRSPVLKPRQQLLWKKRAIKTAASNVAAATEELLKNEKELLDLSSTESRYQHGNEAVDVNMDIDDQSLPLLDKKSDQLHPGVRSPDEIKTDDIGDQSGSDTDSAMSEEEKLEKYQVLTLLHPLVSDMYSFRIIPTNATPISSSTLPYVSPASTAKVSQTGTVNDANLGLGAEATIAQDQGKTMPAMTIPATAYYAPTRAKRCTRLPRYPKRSFEDESLSRQDENSNNRERFALSQDSTSDLPSSYHTPEPDHSMGPEQAMGRDTRRVLDVEGIVSSESLPRVHSGTPGSNSVRSVTRALSSCISMPCSPLLGCRIVCPALPPPPPLMLGASAPSVNMFGDSTVVISSAMAFSTSAPSRPTMDMSTLSPPSPTFSSSVSLSSSNCPSPAMSLTSANSSTTSLALDAIETSAGVLGFGESDMEEKRTLDEGWCCDCCTSECQCHSSGGVMDMEKEIQAPCEPEPKLMMDQSIYAAGAITGSKFVRYVLGNGMAIVADILKNERSD</sequence>
<evidence type="ECO:0000256" key="1">
    <source>
        <dbReference type="SAM" id="MobiDB-lite"/>
    </source>
</evidence>
<feature type="region of interest" description="Disordered" evidence="1">
    <location>
        <begin position="186"/>
        <end position="220"/>
    </location>
</feature>
<feature type="compositionally biased region" description="Basic and acidic residues" evidence="1">
    <location>
        <begin position="483"/>
        <end position="492"/>
    </location>
</feature>
<dbReference type="Proteomes" id="UP000780801">
    <property type="component" value="Unassembled WGS sequence"/>
</dbReference>
<dbReference type="EMBL" id="JAABOA010000930">
    <property type="protein sequence ID" value="KAF9582772.1"/>
    <property type="molecule type" value="Genomic_DNA"/>
</dbReference>
<keyword evidence="3" id="KW-1185">Reference proteome</keyword>
<organism evidence="2 3">
    <name type="scientific">Lunasporangiospora selenospora</name>
    <dbReference type="NCBI Taxonomy" id="979761"/>
    <lineage>
        <taxon>Eukaryota</taxon>
        <taxon>Fungi</taxon>
        <taxon>Fungi incertae sedis</taxon>
        <taxon>Mucoromycota</taxon>
        <taxon>Mortierellomycotina</taxon>
        <taxon>Mortierellomycetes</taxon>
        <taxon>Mortierellales</taxon>
        <taxon>Mortierellaceae</taxon>
        <taxon>Lunasporangiospora</taxon>
    </lineage>
</organism>
<name>A0A9P6FW23_9FUNG</name>
<accession>A0A9P6FW23</accession>
<evidence type="ECO:0000313" key="2">
    <source>
        <dbReference type="EMBL" id="KAF9582772.1"/>
    </source>
</evidence>
<evidence type="ECO:0000313" key="3">
    <source>
        <dbReference type="Proteomes" id="UP000780801"/>
    </source>
</evidence>
<feature type="region of interest" description="Disordered" evidence="1">
    <location>
        <begin position="458"/>
        <end position="508"/>
    </location>
</feature>
<feature type="region of interest" description="Disordered" evidence="1">
    <location>
        <begin position="598"/>
        <end position="636"/>
    </location>
</feature>
<feature type="compositionally biased region" description="Basic and acidic residues" evidence="1">
    <location>
        <begin position="738"/>
        <end position="758"/>
    </location>
</feature>
<feature type="compositionally biased region" description="Basic and acidic residues" evidence="1">
    <location>
        <begin position="775"/>
        <end position="789"/>
    </location>
</feature>
<feature type="compositionally biased region" description="Polar residues" evidence="1">
    <location>
        <begin position="761"/>
        <end position="773"/>
    </location>
</feature>
<comment type="caution">
    <text evidence="2">The sequence shown here is derived from an EMBL/GenBank/DDBJ whole genome shotgun (WGS) entry which is preliminary data.</text>
</comment>
<gene>
    <name evidence="2" type="ORF">BGW38_010781</name>
</gene>
<reference evidence="2" key="1">
    <citation type="journal article" date="2020" name="Fungal Divers.">
        <title>Resolving the Mortierellaceae phylogeny through synthesis of multi-gene phylogenetics and phylogenomics.</title>
        <authorList>
            <person name="Vandepol N."/>
            <person name="Liber J."/>
            <person name="Desiro A."/>
            <person name="Na H."/>
            <person name="Kennedy M."/>
            <person name="Barry K."/>
            <person name="Grigoriev I.V."/>
            <person name="Miller A.N."/>
            <person name="O'Donnell K."/>
            <person name="Stajich J.E."/>
            <person name="Bonito G."/>
        </authorList>
    </citation>
    <scope>NUCLEOTIDE SEQUENCE</scope>
    <source>
        <strain evidence="2">KOD1015</strain>
    </source>
</reference>
<dbReference type="InterPro" id="IPR029731">
    <property type="entry name" value="OSGIN1/2"/>
</dbReference>
<dbReference type="PANTHER" id="PTHR15192">
    <property type="entry name" value="PROTEIN CBG05349"/>
    <property type="match status" value="1"/>
</dbReference>